<dbReference type="RefSeq" id="WP_139013442.1">
    <property type="nucleotide sequence ID" value="NZ_VBSN01000049.1"/>
</dbReference>
<dbReference type="Pfam" id="PF07676">
    <property type="entry name" value="PD40"/>
    <property type="match status" value="2"/>
</dbReference>
<accession>A0A5M8QUY6</accession>
<comment type="subcellular location">
    <subcellularLocation>
        <location evidence="1">Cell outer membrane</location>
    </subcellularLocation>
</comment>
<dbReference type="PROSITE" id="PS51123">
    <property type="entry name" value="OMPA_2"/>
    <property type="match status" value="1"/>
</dbReference>
<dbReference type="GO" id="GO:0009279">
    <property type="term" value="C:cell outer membrane"/>
    <property type="evidence" value="ECO:0007669"/>
    <property type="project" value="UniProtKB-SubCell"/>
</dbReference>
<dbReference type="PANTHER" id="PTHR30329">
    <property type="entry name" value="STATOR ELEMENT OF FLAGELLAR MOTOR COMPLEX"/>
    <property type="match status" value="1"/>
</dbReference>
<keyword evidence="3" id="KW-0998">Cell outer membrane</keyword>
<dbReference type="InterPro" id="IPR036737">
    <property type="entry name" value="OmpA-like_sf"/>
</dbReference>
<evidence type="ECO:0000256" key="1">
    <source>
        <dbReference type="ARBA" id="ARBA00004442"/>
    </source>
</evidence>
<reference evidence="6 7" key="1">
    <citation type="submission" date="2019-05" db="EMBL/GenBank/DDBJ databases">
        <authorList>
            <person name="Qu J.-H."/>
        </authorList>
    </citation>
    <scope>NUCLEOTIDE SEQUENCE [LARGE SCALE GENOMIC DNA]</scope>
    <source>
        <strain evidence="6 7">NS28</strain>
    </source>
</reference>
<dbReference type="SUPFAM" id="SSF103088">
    <property type="entry name" value="OmpA-like"/>
    <property type="match status" value="1"/>
</dbReference>
<dbReference type="CDD" id="cd07185">
    <property type="entry name" value="OmpA_C-like"/>
    <property type="match status" value="1"/>
</dbReference>
<dbReference type="AlphaFoldDB" id="A0A5M8QUY6"/>
<evidence type="ECO:0000313" key="6">
    <source>
        <dbReference type="EMBL" id="KAA6438644.1"/>
    </source>
</evidence>
<protein>
    <submittedName>
        <fullName evidence="6">OmpA family protein</fullName>
    </submittedName>
</protein>
<dbReference type="InterPro" id="IPR011659">
    <property type="entry name" value="WD40"/>
</dbReference>
<dbReference type="Proteomes" id="UP000323994">
    <property type="component" value="Unassembled WGS sequence"/>
</dbReference>
<keyword evidence="2 4" id="KW-0472">Membrane</keyword>
<dbReference type="InterPro" id="IPR050330">
    <property type="entry name" value="Bact_OuterMem_StrucFunc"/>
</dbReference>
<proteinExistence type="predicted"/>
<evidence type="ECO:0000256" key="2">
    <source>
        <dbReference type="ARBA" id="ARBA00023136"/>
    </source>
</evidence>
<dbReference type="Pfam" id="PF00691">
    <property type="entry name" value="OmpA"/>
    <property type="match status" value="1"/>
</dbReference>
<dbReference type="OrthoDB" id="1490539at2"/>
<dbReference type="InterPro" id="IPR006664">
    <property type="entry name" value="OMP_bac"/>
</dbReference>
<dbReference type="Gene3D" id="2.60.40.1120">
    <property type="entry name" value="Carboxypeptidase-like, regulatory domain"/>
    <property type="match status" value="1"/>
</dbReference>
<dbReference type="EMBL" id="VBSN01000049">
    <property type="protein sequence ID" value="KAA6438644.1"/>
    <property type="molecule type" value="Genomic_DNA"/>
</dbReference>
<dbReference type="InterPro" id="IPR006665">
    <property type="entry name" value="OmpA-like"/>
</dbReference>
<keyword evidence="7" id="KW-1185">Reference proteome</keyword>
<evidence type="ECO:0000256" key="4">
    <source>
        <dbReference type="PROSITE-ProRule" id="PRU00473"/>
    </source>
</evidence>
<dbReference type="PRINTS" id="PR01021">
    <property type="entry name" value="OMPADOMAIN"/>
</dbReference>
<dbReference type="SUPFAM" id="SSF82171">
    <property type="entry name" value="DPP6 N-terminal domain-like"/>
    <property type="match status" value="1"/>
</dbReference>
<name>A0A5M8QUY6_9BACT</name>
<dbReference type="Gene3D" id="3.30.1330.60">
    <property type="entry name" value="OmpA-like domain"/>
    <property type="match status" value="1"/>
</dbReference>
<evidence type="ECO:0000313" key="7">
    <source>
        <dbReference type="Proteomes" id="UP000323994"/>
    </source>
</evidence>
<sequence>MNLIGKSIAICLLSVLIWSNGYGQEVLWANKVLGFSSELRPAQYGFAFRAKQILGVPNKLPDFGSSPCAWSPAEADGRNEEWIKVGFEKSIPLKQIAIAENFNPGAITRVYAYDESGKEFLITEAVSSQPAKQAQSGTRAAETQPAAKGRMLRIFPKQNITANAVKIVLQPGKVAGFNQIDAIAISESTVPVEALINVTANIQANMQKENIGKAINSKGQEVAPIISPDGKTLFFTRSNFEGNTGSPQKQDVWFSTLNDKNQWGQAMNIGPPINNAGDNAITSISADGKTIYLINVYRPDGSMYFGLSRSFKTKTGWSFPKEYRINNLSGYIGSMELTVSPFGNVMIISVQRSDTEGGKDLYVSFLQGDDSWSEPKHLGNVINTADYEGTPFLALDNKTLYFSSQGHSGYGEGDLFLTRRLDDTWVNWSKPENLGPAINTPLWDAYINIPATGDYAYFSASEKTVGQEDIYRIRMVPEIKPEPVAIITGTVYEAETTKPVRSEIVADIKKNNAVFTHATFDPETGEYRLILPLKEIYRITASGENYFPFTEEIDLNEESGFRTIKKNLYLQPIKAGQQIRLSNTMFSQSSAEVIPSSFSELDRIVATMNTYPTMEILLEGHTDNQGEVKQNVKLSEDRVQQVKKYLLSKGISPDRIQTKAWGPAKPIASNLTEQTRKKNRRVEFTILKI</sequence>
<evidence type="ECO:0000259" key="5">
    <source>
        <dbReference type="PROSITE" id="PS51123"/>
    </source>
</evidence>
<comment type="caution">
    <text evidence="6">The sequence shown here is derived from an EMBL/GenBank/DDBJ whole genome shotgun (WGS) entry which is preliminary data.</text>
</comment>
<gene>
    <name evidence="6" type="ORF">FEM33_18460</name>
</gene>
<feature type="domain" description="OmpA-like" evidence="5">
    <location>
        <begin position="574"/>
        <end position="689"/>
    </location>
</feature>
<evidence type="ECO:0000256" key="3">
    <source>
        <dbReference type="ARBA" id="ARBA00023237"/>
    </source>
</evidence>
<dbReference type="PANTHER" id="PTHR30329:SF21">
    <property type="entry name" value="LIPOPROTEIN YIAD-RELATED"/>
    <property type="match status" value="1"/>
</dbReference>
<organism evidence="6 7">
    <name type="scientific">Dyadobacter flavalbus</name>
    <dbReference type="NCBI Taxonomy" id="2579942"/>
    <lineage>
        <taxon>Bacteria</taxon>
        <taxon>Pseudomonadati</taxon>
        <taxon>Bacteroidota</taxon>
        <taxon>Cytophagia</taxon>
        <taxon>Cytophagales</taxon>
        <taxon>Spirosomataceae</taxon>
        <taxon>Dyadobacter</taxon>
    </lineage>
</organism>